<proteinExistence type="predicted"/>
<feature type="chain" id="PRO_5040432286" evidence="1">
    <location>
        <begin position="37"/>
        <end position="487"/>
    </location>
</feature>
<accession>A0A9Q9D8P1</accession>
<keyword evidence="1" id="KW-0732">Signal</keyword>
<evidence type="ECO:0000313" key="3">
    <source>
        <dbReference type="Proteomes" id="UP001055460"/>
    </source>
</evidence>
<feature type="signal peptide" evidence="1">
    <location>
        <begin position="1"/>
        <end position="36"/>
    </location>
</feature>
<dbReference type="RefSeq" id="WP_089044971.1">
    <property type="nucleotide sequence ID" value="NZ_CP084486.1"/>
</dbReference>
<dbReference type="EMBL" id="CP098807">
    <property type="protein sequence ID" value="USJ22585.1"/>
    <property type="molecule type" value="Genomic_DNA"/>
</dbReference>
<dbReference type="InterPro" id="IPR018759">
    <property type="entry name" value="BBP2_2"/>
</dbReference>
<reference evidence="2" key="1">
    <citation type="submission" date="2022-06" db="EMBL/GenBank/DDBJ databases">
        <title>Physiological and biochemical characterization and genomic elucidation of a strain of the genus Ensifer adhaerens M8 that combines arsenic oxidation and chromium reduction.</title>
        <authorList>
            <person name="Li X."/>
            <person name="Yu c."/>
        </authorList>
    </citation>
    <scope>NUCLEOTIDE SEQUENCE</scope>
    <source>
        <strain evidence="2">M8</strain>
    </source>
</reference>
<gene>
    <name evidence="2" type="ORF">NE863_14950</name>
</gene>
<dbReference type="SUPFAM" id="SSF56935">
    <property type="entry name" value="Porins"/>
    <property type="match status" value="1"/>
</dbReference>
<sequence>MVPGSSRSIKGGARRSTSLALLLAGTAMLAPASLNAQTATTAPATAPTTTTYGAGTAPSAVPAATPAITDPQTTGAVSADDLTPASNEDYLRLNQREPTIDGLRLRTDNPEYDRAPGIRIGTFTLRPSVSETINHEWRKDGDTKTSRGYLETGIRGTLTSDWSRHQLTVTGEGVLQNNISGEGEEEPRANVDAELRLDLWDETIARLRAGYSFEREDADDPNAISNAKNQSAVNTYRLGAAVERDFGLIRGSVGIDFDRRTYGDVELENGTNLSVKYRNRNTGVLTARVGYELSPALIPFLEASVGKSLYDLREDPLGFERSYQTYAARGGIELDLGEKLYGELGLGYETYNFEDDRLGELRGLSVDGRLNWSPQRGTDVLFAVSTDLNPSTTPGDAGSIDYNLTNIITHQMRSDLVARLTNSLTLRNYPSNARSSDETTWRTGAGLTYDINRYLALTGDVSYERTTRDQGDTTDITRVGVGLTLRR</sequence>
<evidence type="ECO:0000256" key="1">
    <source>
        <dbReference type="SAM" id="SignalP"/>
    </source>
</evidence>
<dbReference type="OrthoDB" id="7398962at2"/>
<name>A0A9Q9D8P1_ENSAD</name>
<evidence type="ECO:0000313" key="2">
    <source>
        <dbReference type="EMBL" id="USJ22585.1"/>
    </source>
</evidence>
<dbReference type="Proteomes" id="UP001055460">
    <property type="component" value="Chromosome"/>
</dbReference>
<dbReference type="Pfam" id="PF10082">
    <property type="entry name" value="BBP2_2"/>
    <property type="match status" value="1"/>
</dbReference>
<protein>
    <submittedName>
        <fullName evidence="2">Outer membrane beta-barrel protein</fullName>
    </submittedName>
</protein>
<dbReference type="AlphaFoldDB" id="A0A9Q9D8P1"/>
<organism evidence="2 3">
    <name type="scientific">Ensifer adhaerens</name>
    <name type="common">Sinorhizobium morelense</name>
    <dbReference type="NCBI Taxonomy" id="106592"/>
    <lineage>
        <taxon>Bacteria</taxon>
        <taxon>Pseudomonadati</taxon>
        <taxon>Pseudomonadota</taxon>
        <taxon>Alphaproteobacteria</taxon>
        <taxon>Hyphomicrobiales</taxon>
        <taxon>Rhizobiaceae</taxon>
        <taxon>Sinorhizobium/Ensifer group</taxon>
        <taxon>Ensifer</taxon>
    </lineage>
</organism>